<sequence>MLKPKAHKPQPVAAQNSWADRVRVTDSSTRFTLEPLPRKPVGHSLKVTEEILMENSDQWKRCMIGFFPGFRMPFHAVNSIASRAWRQYGLENVMTTANGFMIFRFNTEDKMHAVLEKGPWMFGGKNIILQQWHPRFQFDKNKISTFPVWVRLHGLPFPLWSKQGLSLAASMVGRPLSCDELTYSCTRLEYARICVEVDAALPFVHSFEIESPLSPAPITVTVEYEWKPTSCDKCKVFGHSCSKLSTALDKGKAKVDSVVATVPIATDKDTAYSVMPTHMQPVAQHTTISPTDPSTSSQVATKSLPVQAIPEPEGSKDMVECGSNQDSDILTKKNLEMADAPPRATETGSPPGSAEEQIVQPPLLSKSSGSSYKQSQPPLSTSLHQGPVLAFIPEEVDGGSDHDSACDPLSVEESQHLITGFAKCVESKMASIESGSESSTSATGTTHDISSLSQGIPLQTSPKAKKKKGKKLRKALGPVI</sequence>
<organism evidence="3 4">
    <name type="scientific">Populus tomentosa</name>
    <name type="common">Chinese white poplar</name>
    <dbReference type="NCBI Taxonomy" id="118781"/>
    <lineage>
        <taxon>Eukaryota</taxon>
        <taxon>Viridiplantae</taxon>
        <taxon>Streptophyta</taxon>
        <taxon>Embryophyta</taxon>
        <taxon>Tracheophyta</taxon>
        <taxon>Spermatophyta</taxon>
        <taxon>Magnoliopsida</taxon>
        <taxon>eudicotyledons</taxon>
        <taxon>Gunneridae</taxon>
        <taxon>Pentapetalae</taxon>
        <taxon>rosids</taxon>
        <taxon>fabids</taxon>
        <taxon>Malpighiales</taxon>
        <taxon>Salicaceae</taxon>
        <taxon>Saliceae</taxon>
        <taxon>Populus</taxon>
    </lineage>
</organism>
<name>A0A8X8DBJ8_POPTO</name>
<feature type="compositionally biased region" description="Basic residues" evidence="1">
    <location>
        <begin position="463"/>
        <end position="474"/>
    </location>
</feature>
<dbReference type="PANTHER" id="PTHR31286:SF99">
    <property type="entry name" value="DUF4283 DOMAIN-CONTAINING PROTEIN"/>
    <property type="match status" value="1"/>
</dbReference>
<gene>
    <name evidence="3" type="ORF">POTOM_012963</name>
</gene>
<reference evidence="3" key="1">
    <citation type="journal article" date="2020" name="bioRxiv">
        <title>Hybrid origin of Populus tomentosa Carr. identified through genome sequencing and phylogenomic analysis.</title>
        <authorList>
            <person name="An X."/>
            <person name="Gao K."/>
            <person name="Chen Z."/>
            <person name="Li J."/>
            <person name="Yang X."/>
            <person name="Yang X."/>
            <person name="Zhou J."/>
            <person name="Guo T."/>
            <person name="Zhao T."/>
            <person name="Huang S."/>
            <person name="Miao D."/>
            <person name="Khan W.U."/>
            <person name="Rao P."/>
            <person name="Ye M."/>
            <person name="Lei B."/>
            <person name="Liao W."/>
            <person name="Wang J."/>
            <person name="Ji L."/>
            <person name="Li Y."/>
            <person name="Guo B."/>
            <person name="Mustafa N.S."/>
            <person name="Li S."/>
            <person name="Yun Q."/>
            <person name="Keller S.R."/>
            <person name="Mao J."/>
            <person name="Zhang R."/>
            <person name="Strauss S.H."/>
        </authorList>
    </citation>
    <scope>NUCLEOTIDE SEQUENCE</scope>
    <source>
        <strain evidence="3">GM15</strain>
        <tissue evidence="3">Leaf</tissue>
    </source>
</reference>
<protein>
    <recommendedName>
        <fullName evidence="2">DUF4283 domain-containing protein</fullName>
    </recommendedName>
</protein>
<evidence type="ECO:0000313" key="3">
    <source>
        <dbReference type="EMBL" id="KAG6783514.1"/>
    </source>
</evidence>
<keyword evidence="4" id="KW-1185">Reference proteome</keyword>
<accession>A0A8X8DBJ8</accession>
<evidence type="ECO:0000313" key="4">
    <source>
        <dbReference type="Proteomes" id="UP000886885"/>
    </source>
</evidence>
<dbReference type="Proteomes" id="UP000886885">
    <property type="component" value="Chromosome 3A"/>
</dbReference>
<dbReference type="OrthoDB" id="1939300at2759"/>
<dbReference type="AlphaFoldDB" id="A0A8X8DBJ8"/>
<feature type="region of interest" description="Disordered" evidence="1">
    <location>
        <begin position="333"/>
        <end position="384"/>
    </location>
</feature>
<dbReference type="InterPro" id="IPR025558">
    <property type="entry name" value="DUF4283"/>
</dbReference>
<evidence type="ECO:0000259" key="2">
    <source>
        <dbReference type="Pfam" id="PF14111"/>
    </source>
</evidence>
<dbReference type="EMBL" id="JAAWWB010000005">
    <property type="protein sequence ID" value="KAG6783514.1"/>
    <property type="molecule type" value="Genomic_DNA"/>
</dbReference>
<feature type="compositionally biased region" description="Polar residues" evidence="1">
    <location>
        <begin position="447"/>
        <end position="462"/>
    </location>
</feature>
<dbReference type="Pfam" id="PF14111">
    <property type="entry name" value="DUF4283"/>
    <property type="match status" value="1"/>
</dbReference>
<comment type="caution">
    <text evidence="3">The sequence shown here is derived from an EMBL/GenBank/DDBJ whole genome shotgun (WGS) entry which is preliminary data.</text>
</comment>
<dbReference type="InterPro" id="IPR040256">
    <property type="entry name" value="At4g02000-like"/>
</dbReference>
<dbReference type="PANTHER" id="PTHR31286">
    <property type="entry name" value="GLYCINE-RICH CELL WALL STRUCTURAL PROTEIN 1.8-LIKE"/>
    <property type="match status" value="1"/>
</dbReference>
<feature type="region of interest" description="Disordered" evidence="1">
    <location>
        <begin position="433"/>
        <end position="480"/>
    </location>
</feature>
<feature type="compositionally biased region" description="Low complexity" evidence="1">
    <location>
        <begin position="433"/>
        <end position="446"/>
    </location>
</feature>
<feature type="compositionally biased region" description="Low complexity" evidence="1">
    <location>
        <begin position="360"/>
        <end position="378"/>
    </location>
</feature>
<evidence type="ECO:0000256" key="1">
    <source>
        <dbReference type="SAM" id="MobiDB-lite"/>
    </source>
</evidence>
<proteinExistence type="predicted"/>
<feature type="domain" description="DUF4283" evidence="2">
    <location>
        <begin position="56"/>
        <end position="139"/>
    </location>
</feature>